<protein>
    <submittedName>
        <fullName evidence="2">General secretion pathway protein GspN</fullName>
    </submittedName>
</protein>
<dbReference type="EMBL" id="RIBS01000003">
    <property type="protein sequence ID" value="RNF84318.1"/>
    <property type="molecule type" value="Genomic_DNA"/>
</dbReference>
<gene>
    <name evidence="2" type="ORF">EER27_07990</name>
</gene>
<evidence type="ECO:0000313" key="3">
    <source>
        <dbReference type="Proteomes" id="UP000267049"/>
    </source>
</evidence>
<evidence type="ECO:0000313" key="2">
    <source>
        <dbReference type="EMBL" id="RNF84318.1"/>
    </source>
</evidence>
<dbReference type="Proteomes" id="UP000267049">
    <property type="component" value="Unassembled WGS sequence"/>
</dbReference>
<sequence>MRLDDAGPRTWLLAATAGWAVLAWALALAGMGGRIQPREIDASLQPALPPLPAATTGRIGGLDQYNEIAARPLFTSDRKPKPFFVQGEGEQPESNDFDFVLTSVLITPSLRMVIVQSPDGSQSLRIKLGEAAEQKPAWRLASLEPRSAVFEGPEGPRTLDLRVFDGQGGAAPTASSSAGAQPKPDSANAAAAAMASSGQVIQPEAVPPNPDAALPAPPPPPPPEPAQPPTDQAPMTDQAQMEAIRQRIEARREQLRQQSTNSQPPAESP</sequence>
<feature type="compositionally biased region" description="Pro residues" evidence="1">
    <location>
        <begin position="205"/>
        <end position="228"/>
    </location>
</feature>
<accession>A0A3M8SSM1</accession>
<name>A0A3M8SSM1_9GAMM</name>
<feature type="compositionally biased region" description="Basic and acidic residues" evidence="1">
    <location>
        <begin position="244"/>
        <end position="255"/>
    </location>
</feature>
<evidence type="ECO:0000256" key="1">
    <source>
        <dbReference type="SAM" id="MobiDB-lite"/>
    </source>
</evidence>
<comment type="caution">
    <text evidence="2">The sequence shown here is derived from an EMBL/GenBank/DDBJ whole genome shotgun (WGS) entry which is preliminary data.</text>
</comment>
<organism evidence="2 3">
    <name type="scientific">Montanilutibacter psychrotolerans</name>
    <dbReference type="NCBI Taxonomy" id="1327343"/>
    <lineage>
        <taxon>Bacteria</taxon>
        <taxon>Pseudomonadati</taxon>
        <taxon>Pseudomonadota</taxon>
        <taxon>Gammaproteobacteria</taxon>
        <taxon>Lysobacterales</taxon>
        <taxon>Lysobacteraceae</taxon>
        <taxon>Montanilutibacter</taxon>
    </lineage>
</organism>
<feature type="region of interest" description="Disordered" evidence="1">
    <location>
        <begin position="149"/>
        <end position="269"/>
    </location>
</feature>
<feature type="compositionally biased region" description="Low complexity" evidence="1">
    <location>
        <begin position="170"/>
        <end position="197"/>
    </location>
</feature>
<feature type="compositionally biased region" description="Polar residues" evidence="1">
    <location>
        <begin position="259"/>
        <end position="269"/>
    </location>
</feature>
<dbReference type="OrthoDB" id="6051102at2"/>
<keyword evidence="3" id="KW-1185">Reference proteome</keyword>
<reference evidence="2 3" key="1">
    <citation type="submission" date="2018-11" db="EMBL/GenBank/DDBJ databases">
        <title>Lysobacter cryohumiis sp. nov., isolated from soil in the Tianshan Mountains, Xinjiang, China.</title>
        <authorList>
            <person name="Luo Y."/>
            <person name="Sheng H."/>
        </authorList>
    </citation>
    <scope>NUCLEOTIDE SEQUENCE [LARGE SCALE GENOMIC DNA]</scope>
    <source>
        <strain evidence="2 3">ZS60</strain>
    </source>
</reference>
<dbReference type="AlphaFoldDB" id="A0A3M8SSM1"/>
<dbReference type="RefSeq" id="WP_123087504.1">
    <property type="nucleotide sequence ID" value="NZ_RIBS01000003.1"/>
</dbReference>
<proteinExistence type="predicted"/>